<dbReference type="Pfam" id="PF00990">
    <property type="entry name" value="GGDEF"/>
    <property type="match status" value="1"/>
</dbReference>
<dbReference type="CDD" id="cd01949">
    <property type="entry name" value="GGDEF"/>
    <property type="match status" value="1"/>
</dbReference>
<dbReference type="Gene3D" id="3.30.70.270">
    <property type="match status" value="1"/>
</dbReference>
<dbReference type="InterPro" id="IPR000014">
    <property type="entry name" value="PAS"/>
</dbReference>
<proteinExistence type="predicted"/>
<dbReference type="AlphaFoldDB" id="A0A1B2I6Q4"/>
<dbReference type="InterPro" id="IPR013655">
    <property type="entry name" value="PAS_fold_3"/>
</dbReference>
<dbReference type="Gene3D" id="3.20.20.450">
    <property type="entry name" value="EAL domain"/>
    <property type="match status" value="1"/>
</dbReference>
<dbReference type="PROSITE" id="PS50887">
    <property type="entry name" value="GGDEF"/>
    <property type="match status" value="1"/>
</dbReference>
<keyword evidence="1" id="KW-0597">Phosphoprotein</keyword>
<dbReference type="InterPro" id="IPR035919">
    <property type="entry name" value="EAL_sf"/>
</dbReference>
<name>A0A1B2I6Q4_9BACT</name>
<keyword evidence="7" id="KW-1185">Reference proteome</keyword>
<dbReference type="PROSITE" id="PS50110">
    <property type="entry name" value="RESPONSE_REGULATORY"/>
    <property type="match status" value="1"/>
</dbReference>
<evidence type="ECO:0000259" key="2">
    <source>
        <dbReference type="PROSITE" id="PS50110"/>
    </source>
</evidence>
<feature type="modified residue" description="4-aspartylphosphate" evidence="1">
    <location>
        <position position="55"/>
    </location>
</feature>
<dbReference type="NCBIfam" id="TIGR00229">
    <property type="entry name" value="sensory_box"/>
    <property type="match status" value="1"/>
</dbReference>
<dbReference type="Pfam" id="PF08447">
    <property type="entry name" value="PAS_3"/>
    <property type="match status" value="1"/>
</dbReference>
<dbReference type="InterPro" id="IPR001633">
    <property type="entry name" value="EAL_dom"/>
</dbReference>
<dbReference type="SUPFAM" id="SSF55073">
    <property type="entry name" value="Nucleotide cyclase"/>
    <property type="match status" value="1"/>
</dbReference>
<dbReference type="STRING" id="1197717.BED41_11500"/>
<evidence type="ECO:0008006" key="8">
    <source>
        <dbReference type="Google" id="ProtNLM"/>
    </source>
</evidence>
<reference evidence="6" key="1">
    <citation type="submission" date="2016-08" db="EMBL/GenBank/DDBJ databases">
        <title>Complete genome of Cloacibacillus porcorum.</title>
        <authorList>
            <person name="Looft T."/>
            <person name="Bayles D.O."/>
            <person name="Alt D.P."/>
        </authorList>
    </citation>
    <scope>NUCLEOTIDE SEQUENCE [LARGE SCALE GENOMIC DNA]</scope>
    <source>
        <strain evidence="6">CL-84</strain>
    </source>
</reference>
<dbReference type="Pfam" id="PF00072">
    <property type="entry name" value="Response_reg"/>
    <property type="match status" value="1"/>
</dbReference>
<dbReference type="Gene3D" id="3.40.50.2300">
    <property type="match status" value="1"/>
</dbReference>
<evidence type="ECO:0000313" key="7">
    <source>
        <dbReference type="Proteomes" id="UP000093044"/>
    </source>
</evidence>
<feature type="domain" description="Response regulatory" evidence="2">
    <location>
        <begin position="5"/>
        <end position="122"/>
    </location>
</feature>
<dbReference type="CDD" id="cd01948">
    <property type="entry name" value="EAL"/>
    <property type="match status" value="1"/>
</dbReference>
<dbReference type="KEGG" id="cpor:BED41_11500"/>
<gene>
    <name evidence="6" type="ORF">BED41_11500</name>
</gene>
<dbReference type="NCBIfam" id="TIGR00254">
    <property type="entry name" value="GGDEF"/>
    <property type="match status" value="1"/>
</dbReference>
<organism evidence="6 7">
    <name type="scientific">Cloacibacillus porcorum</name>
    <dbReference type="NCBI Taxonomy" id="1197717"/>
    <lineage>
        <taxon>Bacteria</taxon>
        <taxon>Thermotogati</taxon>
        <taxon>Synergistota</taxon>
        <taxon>Synergistia</taxon>
        <taxon>Synergistales</taxon>
        <taxon>Synergistaceae</taxon>
        <taxon>Cloacibacillus</taxon>
    </lineage>
</organism>
<feature type="domain" description="EAL" evidence="4">
    <location>
        <begin position="304"/>
        <end position="558"/>
    </location>
</feature>
<dbReference type="PANTHER" id="PTHR44757">
    <property type="entry name" value="DIGUANYLATE CYCLASE DGCP"/>
    <property type="match status" value="1"/>
</dbReference>
<dbReference type="SMART" id="SM00267">
    <property type="entry name" value="GGDEF"/>
    <property type="match status" value="1"/>
</dbReference>
<dbReference type="Gene3D" id="3.30.450.20">
    <property type="entry name" value="PAS domain"/>
    <property type="match status" value="1"/>
</dbReference>
<dbReference type="InterPro" id="IPR029787">
    <property type="entry name" value="Nucleotide_cyclase"/>
</dbReference>
<dbReference type="PROSITE" id="PS50883">
    <property type="entry name" value="EAL"/>
    <property type="match status" value="1"/>
</dbReference>
<dbReference type="GO" id="GO:0000160">
    <property type="term" value="P:phosphorelay signal transduction system"/>
    <property type="evidence" value="ECO:0007669"/>
    <property type="project" value="InterPro"/>
</dbReference>
<dbReference type="InterPro" id="IPR001789">
    <property type="entry name" value="Sig_transdc_resp-reg_receiver"/>
</dbReference>
<dbReference type="InterPro" id="IPR000160">
    <property type="entry name" value="GGDEF_dom"/>
</dbReference>
<dbReference type="InterPro" id="IPR011006">
    <property type="entry name" value="CheY-like_superfamily"/>
</dbReference>
<dbReference type="Pfam" id="PF00563">
    <property type="entry name" value="EAL"/>
    <property type="match status" value="1"/>
</dbReference>
<dbReference type="RefSeq" id="WP_066746340.1">
    <property type="nucleotide sequence ID" value="NZ_CP016757.1"/>
</dbReference>
<evidence type="ECO:0000259" key="3">
    <source>
        <dbReference type="PROSITE" id="PS50112"/>
    </source>
</evidence>
<dbReference type="SMART" id="SM00052">
    <property type="entry name" value="EAL"/>
    <property type="match status" value="1"/>
</dbReference>
<dbReference type="OrthoDB" id="898at2"/>
<dbReference type="InterPro" id="IPR043128">
    <property type="entry name" value="Rev_trsase/Diguanyl_cyclase"/>
</dbReference>
<dbReference type="CDD" id="cd00130">
    <property type="entry name" value="PAS"/>
    <property type="match status" value="1"/>
</dbReference>
<dbReference type="InterPro" id="IPR035965">
    <property type="entry name" value="PAS-like_dom_sf"/>
</dbReference>
<dbReference type="PANTHER" id="PTHR44757:SF2">
    <property type="entry name" value="BIOFILM ARCHITECTURE MAINTENANCE PROTEIN MBAA"/>
    <property type="match status" value="1"/>
</dbReference>
<evidence type="ECO:0000256" key="1">
    <source>
        <dbReference type="PROSITE-ProRule" id="PRU00169"/>
    </source>
</evidence>
<feature type="domain" description="PAS" evidence="3">
    <location>
        <begin position="578"/>
        <end position="651"/>
    </location>
</feature>
<evidence type="ECO:0000259" key="4">
    <source>
        <dbReference type="PROSITE" id="PS50883"/>
    </source>
</evidence>
<dbReference type="PROSITE" id="PS50112">
    <property type="entry name" value="PAS"/>
    <property type="match status" value="1"/>
</dbReference>
<dbReference type="SMART" id="SM00448">
    <property type="entry name" value="REC"/>
    <property type="match status" value="1"/>
</dbReference>
<dbReference type="EMBL" id="CP016757">
    <property type="protein sequence ID" value="ANZ45644.1"/>
    <property type="molecule type" value="Genomic_DNA"/>
</dbReference>
<evidence type="ECO:0000313" key="6">
    <source>
        <dbReference type="EMBL" id="ANZ45644.1"/>
    </source>
</evidence>
<feature type="domain" description="GGDEF" evidence="5">
    <location>
        <begin position="165"/>
        <end position="295"/>
    </location>
</feature>
<dbReference type="SUPFAM" id="SSF55785">
    <property type="entry name" value="PYP-like sensor domain (PAS domain)"/>
    <property type="match status" value="1"/>
</dbReference>
<dbReference type="GeneID" id="83058471"/>
<dbReference type="InterPro" id="IPR052155">
    <property type="entry name" value="Biofilm_reg_signaling"/>
</dbReference>
<protein>
    <recommendedName>
        <fullName evidence="8">Stage 0 sporulation protein A homolog</fullName>
    </recommendedName>
</protein>
<sequence length="715" mass="81633">MPGKYILAVDDSLVNRKILSKIISGEYSVIEAENGEMAIEILRRQYSEIVAIILDIVMPVMDGYLVLERVADDERFKNIPIIIATEKSDNESEIKALRLGAWDFVSKPYNGEIIKFRIKNAIERSQLYTLQQLRYLAEFDELTGIYNKNKFYKSTREMLLANPGADFVLIRFDVDRFQLINSFFGTQEGDRLLKYIAKMLSGYVSDKQPSAYGRIEADVFCLCFPSSYMADIETSMSKIRDLVASYNLNYDIVPSCGIYYITDRGMPIEIMYDRATLAAKRCKGNYVNFYAVYDGSMSAQIVREQEITNEMSSALATGQFQIYLQPKYHIASNLPVGAEALVRWFHPQKGLIPPGDFVPVFERNGFIPKLDYYVWEEVCRLLRKWADEGRELYPISVNISRVDLYNPRLAEMVIELTEKYDLPSELLNLELTESAYTDNPVAMSETMAKLQSKGFTIMMDDFGSGYSSLNILKDISVDVLKIDMRFLSKTKIPGRGENIIASVVRMAKWLHIPVIAEGVETKDQVEFLRSIGCEYVQGFYFAKPMPVEAYADLVEKNGGLSQPVGASFEFNGSQMCISDNRLEELFADMLQPVAIYEFENDKVEAVRVNTPFFELLGYDDGSITGGTPLDLIDPKYHDSIIDTFRRVAETREEEECEYLRRTSDGKSKWLRIRLKYISKIGARCILVGVLTDITIQRELDMDSMRLNGEMGKEDK</sequence>
<evidence type="ECO:0000259" key="5">
    <source>
        <dbReference type="PROSITE" id="PS50887"/>
    </source>
</evidence>
<accession>A0A1B2I6Q4</accession>
<dbReference type="SUPFAM" id="SSF141868">
    <property type="entry name" value="EAL domain-like"/>
    <property type="match status" value="1"/>
</dbReference>
<dbReference type="Proteomes" id="UP000093044">
    <property type="component" value="Chromosome"/>
</dbReference>
<dbReference type="SUPFAM" id="SSF52172">
    <property type="entry name" value="CheY-like"/>
    <property type="match status" value="1"/>
</dbReference>